<dbReference type="EMBL" id="MN739730">
    <property type="protein sequence ID" value="QHT23259.1"/>
    <property type="molecule type" value="Genomic_DNA"/>
</dbReference>
<keyword evidence="1" id="KW-1133">Transmembrane helix</keyword>
<keyword evidence="1" id="KW-0812">Transmembrane</keyword>
<name>A0A6C0E4R2_9ZZZZ</name>
<protein>
    <submittedName>
        <fullName evidence="2">Uncharacterized protein</fullName>
    </submittedName>
</protein>
<accession>A0A6C0E4R2</accession>
<proteinExistence type="predicted"/>
<organism evidence="2">
    <name type="scientific">viral metagenome</name>
    <dbReference type="NCBI Taxonomy" id="1070528"/>
    <lineage>
        <taxon>unclassified sequences</taxon>
        <taxon>metagenomes</taxon>
        <taxon>organismal metagenomes</taxon>
    </lineage>
</organism>
<feature type="transmembrane region" description="Helical" evidence="1">
    <location>
        <begin position="88"/>
        <end position="110"/>
    </location>
</feature>
<keyword evidence="1" id="KW-0472">Membrane</keyword>
<reference evidence="2" key="1">
    <citation type="journal article" date="2020" name="Nature">
        <title>Giant virus diversity and host interactions through global metagenomics.</title>
        <authorList>
            <person name="Schulz F."/>
            <person name="Roux S."/>
            <person name="Paez-Espino D."/>
            <person name="Jungbluth S."/>
            <person name="Walsh D.A."/>
            <person name="Denef V.J."/>
            <person name="McMahon K.D."/>
            <person name="Konstantinidis K.T."/>
            <person name="Eloe-Fadrosh E.A."/>
            <person name="Kyrpides N.C."/>
            <person name="Woyke T."/>
        </authorList>
    </citation>
    <scope>NUCLEOTIDE SEQUENCE</scope>
    <source>
        <strain evidence="2">GVMAG-M-3300023179-116</strain>
    </source>
</reference>
<evidence type="ECO:0000313" key="2">
    <source>
        <dbReference type="EMBL" id="QHT23259.1"/>
    </source>
</evidence>
<feature type="transmembrane region" description="Helical" evidence="1">
    <location>
        <begin position="37"/>
        <end position="57"/>
    </location>
</feature>
<feature type="transmembrane region" description="Helical" evidence="1">
    <location>
        <begin position="12"/>
        <end position="30"/>
    </location>
</feature>
<sequence>MNNDISNYLNSTKNASICISISIVIIILFFMTPLSKFLLVSTVGKVIAILILSYAFIINTISSYDIAKKLDISVFSDSNFTSNENSNIRTNIICSYLFSFFILLLILMIAKKMIV</sequence>
<dbReference type="AlphaFoldDB" id="A0A6C0E4R2"/>
<evidence type="ECO:0000256" key="1">
    <source>
        <dbReference type="SAM" id="Phobius"/>
    </source>
</evidence>